<organism evidence="1 2">
    <name type="scientific">Populus trichocarpa</name>
    <name type="common">Western balsam poplar</name>
    <name type="synonym">Populus balsamifera subsp. trichocarpa</name>
    <dbReference type="NCBI Taxonomy" id="3694"/>
    <lineage>
        <taxon>Eukaryota</taxon>
        <taxon>Viridiplantae</taxon>
        <taxon>Streptophyta</taxon>
        <taxon>Embryophyta</taxon>
        <taxon>Tracheophyta</taxon>
        <taxon>Spermatophyta</taxon>
        <taxon>Magnoliopsida</taxon>
        <taxon>eudicotyledons</taxon>
        <taxon>Gunneridae</taxon>
        <taxon>Pentapetalae</taxon>
        <taxon>rosids</taxon>
        <taxon>fabids</taxon>
        <taxon>Malpighiales</taxon>
        <taxon>Salicaceae</taxon>
        <taxon>Saliceae</taxon>
        <taxon>Populus</taxon>
    </lineage>
</organism>
<dbReference type="EMBL" id="CM009306">
    <property type="protein sequence ID" value="RQP01878.1"/>
    <property type="molecule type" value="Genomic_DNA"/>
</dbReference>
<reference evidence="1 2" key="1">
    <citation type="journal article" date="2006" name="Science">
        <title>The genome of black cottonwood, Populus trichocarpa (Torr. &amp; Gray).</title>
        <authorList>
            <person name="Tuskan G.A."/>
            <person name="Difazio S."/>
            <person name="Jansson S."/>
            <person name="Bohlmann J."/>
            <person name="Grigoriev I."/>
            <person name="Hellsten U."/>
            <person name="Putnam N."/>
            <person name="Ralph S."/>
            <person name="Rombauts S."/>
            <person name="Salamov A."/>
            <person name="Schein J."/>
            <person name="Sterck L."/>
            <person name="Aerts A."/>
            <person name="Bhalerao R.R."/>
            <person name="Bhalerao R.P."/>
            <person name="Blaudez D."/>
            <person name="Boerjan W."/>
            <person name="Brun A."/>
            <person name="Brunner A."/>
            <person name="Busov V."/>
            <person name="Campbell M."/>
            <person name="Carlson J."/>
            <person name="Chalot M."/>
            <person name="Chapman J."/>
            <person name="Chen G.L."/>
            <person name="Cooper D."/>
            <person name="Coutinho P.M."/>
            <person name="Couturier J."/>
            <person name="Covert S."/>
            <person name="Cronk Q."/>
            <person name="Cunningham R."/>
            <person name="Davis J."/>
            <person name="Degroeve S."/>
            <person name="Dejardin A."/>
            <person name="Depamphilis C."/>
            <person name="Detter J."/>
            <person name="Dirks B."/>
            <person name="Dubchak I."/>
            <person name="Duplessis S."/>
            <person name="Ehlting J."/>
            <person name="Ellis B."/>
            <person name="Gendler K."/>
            <person name="Goodstein D."/>
            <person name="Gribskov M."/>
            <person name="Grimwood J."/>
            <person name="Groover A."/>
            <person name="Gunter L."/>
            <person name="Hamberger B."/>
            <person name="Heinze B."/>
            <person name="Helariutta Y."/>
            <person name="Henrissat B."/>
            <person name="Holligan D."/>
            <person name="Holt R."/>
            <person name="Huang W."/>
            <person name="Islam-Faridi N."/>
            <person name="Jones S."/>
            <person name="Jones-Rhoades M."/>
            <person name="Jorgensen R."/>
            <person name="Joshi C."/>
            <person name="Kangasjarvi J."/>
            <person name="Karlsson J."/>
            <person name="Kelleher C."/>
            <person name="Kirkpatrick R."/>
            <person name="Kirst M."/>
            <person name="Kohler A."/>
            <person name="Kalluri U."/>
            <person name="Larimer F."/>
            <person name="Leebens-Mack J."/>
            <person name="Leple J.C."/>
            <person name="Locascio P."/>
            <person name="Lou Y."/>
            <person name="Lucas S."/>
            <person name="Martin F."/>
            <person name="Montanini B."/>
            <person name="Napoli C."/>
            <person name="Nelson D.R."/>
            <person name="Nelson C."/>
            <person name="Nieminen K."/>
            <person name="Nilsson O."/>
            <person name="Pereda V."/>
            <person name="Peter G."/>
            <person name="Philippe R."/>
            <person name="Pilate G."/>
            <person name="Poliakov A."/>
            <person name="Razumovskaya J."/>
            <person name="Richardson P."/>
            <person name="Rinaldi C."/>
            <person name="Ritland K."/>
            <person name="Rouze P."/>
            <person name="Ryaboy D."/>
            <person name="Schmutz J."/>
            <person name="Schrader J."/>
            <person name="Segerman B."/>
            <person name="Shin H."/>
            <person name="Siddiqui A."/>
            <person name="Sterky F."/>
            <person name="Terry A."/>
            <person name="Tsai C.J."/>
            <person name="Uberbacher E."/>
            <person name="Unneberg P."/>
            <person name="Vahala J."/>
            <person name="Wall K."/>
            <person name="Wessler S."/>
            <person name="Yang G."/>
            <person name="Yin T."/>
            <person name="Douglas C."/>
            <person name="Marra M."/>
            <person name="Sandberg G."/>
            <person name="Van de Peer Y."/>
            <person name="Rokhsar D."/>
        </authorList>
    </citation>
    <scope>NUCLEOTIDE SEQUENCE [LARGE SCALE GENOMIC DNA]</scope>
    <source>
        <strain evidence="2">cv. Nisqually</strain>
    </source>
</reference>
<evidence type="ECO:0000313" key="1">
    <source>
        <dbReference type="EMBL" id="RQP01878.1"/>
    </source>
</evidence>
<name>A0A3N7G3V8_POPTR</name>
<dbReference type="AlphaFoldDB" id="A0A3N7G3V8"/>
<dbReference type="InParanoid" id="A0A3N7G3V8"/>
<dbReference type="Proteomes" id="UP000006729">
    <property type="component" value="Chromosome 17"/>
</dbReference>
<evidence type="ECO:0000313" key="2">
    <source>
        <dbReference type="Proteomes" id="UP000006729"/>
    </source>
</evidence>
<accession>A0A3N7G3V8</accession>
<gene>
    <name evidence="1" type="ORF">POPTR_017G032550</name>
</gene>
<protein>
    <submittedName>
        <fullName evidence="1">Uncharacterized protein</fullName>
    </submittedName>
</protein>
<sequence>MTLRRTVFRLSDTEFEWHWLLMNFSHGKTFGHWLLDSGGCFGLDLKSYSLNYIH</sequence>
<proteinExistence type="predicted"/>
<keyword evidence="2" id="KW-1185">Reference proteome</keyword>